<dbReference type="Proteomes" id="UP000799539">
    <property type="component" value="Unassembled WGS sequence"/>
</dbReference>
<dbReference type="InterPro" id="IPR029063">
    <property type="entry name" value="SAM-dependent_MTases_sf"/>
</dbReference>
<dbReference type="PANTHER" id="PTHR18895:SF74">
    <property type="entry name" value="MTRF1L RELEASE FACTOR GLUTAMINE METHYLTRANSFERASE"/>
    <property type="match status" value="1"/>
</dbReference>
<dbReference type="SUPFAM" id="SSF53335">
    <property type="entry name" value="S-adenosyl-L-methionine-dependent methyltransferases"/>
    <property type="match status" value="1"/>
</dbReference>
<organism evidence="1 2">
    <name type="scientific">Cercospora zeae-maydis SCOH1-5</name>
    <dbReference type="NCBI Taxonomy" id="717836"/>
    <lineage>
        <taxon>Eukaryota</taxon>
        <taxon>Fungi</taxon>
        <taxon>Dikarya</taxon>
        <taxon>Ascomycota</taxon>
        <taxon>Pezizomycotina</taxon>
        <taxon>Dothideomycetes</taxon>
        <taxon>Dothideomycetidae</taxon>
        <taxon>Mycosphaerellales</taxon>
        <taxon>Mycosphaerellaceae</taxon>
        <taxon>Cercospora</taxon>
    </lineage>
</organism>
<gene>
    <name evidence="1" type="ORF">CERZMDRAFT_39756</name>
</gene>
<name>A0A6A6FIB8_9PEZI</name>
<reference evidence="1" key="1">
    <citation type="journal article" date="2020" name="Stud. Mycol.">
        <title>101 Dothideomycetes genomes: a test case for predicting lifestyles and emergence of pathogens.</title>
        <authorList>
            <person name="Haridas S."/>
            <person name="Albert R."/>
            <person name="Binder M."/>
            <person name="Bloem J."/>
            <person name="Labutti K."/>
            <person name="Salamov A."/>
            <person name="Andreopoulos B."/>
            <person name="Baker S."/>
            <person name="Barry K."/>
            <person name="Bills G."/>
            <person name="Bluhm B."/>
            <person name="Cannon C."/>
            <person name="Castanera R."/>
            <person name="Culley D."/>
            <person name="Daum C."/>
            <person name="Ezra D."/>
            <person name="Gonzalez J."/>
            <person name="Henrissat B."/>
            <person name="Kuo A."/>
            <person name="Liang C."/>
            <person name="Lipzen A."/>
            <person name="Lutzoni F."/>
            <person name="Magnuson J."/>
            <person name="Mondo S."/>
            <person name="Nolan M."/>
            <person name="Ohm R."/>
            <person name="Pangilinan J."/>
            <person name="Park H.-J."/>
            <person name="Ramirez L."/>
            <person name="Alfaro M."/>
            <person name="Sun H."/>
            <person name="Tritt A."/>
            <person name="Yoshinaga Y."/>
            <person name="Zwiers L.-H."/>
            <person name="Turgeon B."/>
            <person name="Goodwin S."/>
            <person name="Spatafora J."/>
            <person name="Crous P."/>
            <person name="Grigoriev I."/>
        </authorList>
    </citation>
    <scope>NUCLEOTIDE SEQUENCE</scope>
    <source>
        <strain evidence="1">SCOH1-5</strain>
    </source>
</reference>
<dbReference type="PANTHER" id="PTHR18895">
    <property type="entry name" value="HEMK METHYLTRANSFERASE"/>
    <property type="match status" value="1"/>
</dbReference>
<dbReference type="Gene3D" id="3.40.50.150">
    <property type="entry name" value="Vaccinia Virus protein VP39"/>
    <property type="match status" value="1"/>
</dbReference>
<dbReference type="InterPro" id="IPR050320">
    <property type="entry name" value="N5-glutamine_MTase"/>
</dbReference>
<dbReference type="GO" id="GO:0005739">
    <property type="term" value="C:mitochondrion"/>
    <property type="evidence" value="ECO:0007669"/>
    <property type="project" value="TreeGrafter"/>
</dbReference>
<keyword evidence="2" id="KW-1185">Reference proteome</keyword>
<proteinExistence type="predicted"/>
<dbReference type="OrthoDB" id="269872at2759"/>
<sequence>MPRIHPRDIWHARKIDKALLALLPACRDLESARRELRWLGQHSGQSSLLRDLIRRRACGEPLQYVLGSEYFGALKIRCRPGVLIPRPETAASTAHLAHVVSSQLKPNAGEKKSIRVLDLCTGSGCIPLLFHHEFYSREQNQGKQVELVGVDVSGDALSLARENLIHQIARGGKQHSPSSPRTKSLQSIGFVQADVLKDDYDISERNTGGGPLPLTQALARLSDSSTPTFDVLTCNPPYISPRSFRTTTSRSVRQYEPIQALVPATNNMESMTDNEIGDLFYPKLLSLAEQLEAKVVLFEVADMEQAQRVAAMAVRRGTWSRVEIWRDEPAAGSDVDSVQIDLHNVAIRGVGHGRSVVAYSGKAAEQITS</sequence>
<dbReference type="CDD" id="cd02440">
    <property type="entry name" value="AdoMet_MTases"/>
    <property type="match status" value="1"/>
</dbReference>
<evidence type="ECO:0000313" key="1">
    <source>
        <dbReference type="EMBL" id="KAF2213111.1"/>
    </source>
</evidence>
<dbReference type="AlphaFoldDB" id="A0A6A6FIB8"/>
<evidence type="ECO:0000313" key="2">
    <source>
        <dbReference type="Proteomes" id="UP000799539"/>
    </source>
</evidence>
<protein>
    <recommendedName>
        <fullName evidence="3">Methyltransferase domain-containing protein</fullName>
    </recommendedName>
</protein>
<evidence type="ECO:0008006" key="3">
    <source>
        <dbReference type="Google" id="ProtNLM"/>
    </source>
</evidence>
<accession>A0A6A6FIB8</accession>
<dbReference type="EMBL" id="ML992671">
    <property type="protein sequence ID" value="KAF2213111.1"/>
    <property type="molecule type" value="Genomic_DNA"/>
</dbReference>
<dbReference type="Gene3D" id="1.10.8.10">
    <property type="entry name" value="DNA helicase RuvA subunit, C-terminal domain"/>
    <property type="match status" value="1"/>
</dbReference>